<feature type="transmembrane region" description="Helical" evidence="1">
    <location>
        <begin position="52"/>
        <end position="76"/>
    </location>
</feature>
<dbReference type="NCBIfam" id="NF040495">
    <property type="entry name" value="tranport_ArsG"/>
    <property type="match status" value="1"/>
</dbReference>
<dbReference type="PANTHER" id="PTHR31272:SF4">
    <property type="entry name" value="CYTOCHROME C-TYPE BIOGENESIS PROTEIN HI_1454-RELATED"/>
    <property type="match status" value="1"/>
</dbReference>
<comment type="caution">
    <text evidence="3">The sequence shown here is derived from an EMBL/GenBank/DDBJ whole genome shotgun (WGS) entry which is preliminary data.</text>
</comment>
<dbReference type="EMBL" id="MELK01000020">
    <property type="protein sequence ID" value="OFW58749.1"/>
    <property type="molecule type" value="Genomic_DNA"/>
</dbReference>
<feature type="transmembrane region" description="Helical" evidence="1">
    <location>
        <begin position="158"/>
        <end position="182"/>
    </location>
</feature>
<dbReference type="InterPro" id="IPR051790">
    <property type="entry name" value="Cytochrome_c-biogenesis_DsbD"/>
</dbReference>
<dbReference type="PANTHER" id="PTHR31272">
    <property type="entry name" value="CYTOCHROME C-TYPE BIOGENESIS PROTEIN HI_1454-RELATED"/>
    <property type="match status" value="1"/>
</dbReference>
<dbReference type="Pfam" id="PF13386">
    <property type="entry name" value="DsbD_2"/>
    <property type="match status" value="1"/>
</dbReference>
<accession>A0A1F2WPH1</accession>
<feature type="transmembrane region" description="Helical" evidence="1">
    <location>
        <begin position="6"/>
        <end position="31"/>
    </location>
</feature>
<keyword evidence="1" id="KW-0472">Membrane</keyword>
<feature type="transmembrane region" description="Helical" evidence="1">
    <location>
        <begin position="82"/>
        <end position="104"/>
    </location>
</feature>
<dbReference type="AlphaFoldDB" id="A0A1F2WPH1"/>
<keyword evidence="1" id="KW-0812">Transmembrane</keyword>
<evidence type="ECO:0000259" key="2">
    <source>
        <dbReference type="Pfam" id="PF13386"/>
    </source>
</evidence>
<feature type="domain" description="Urease accessory protein UreH-like transmembrane" evidence="2">
    <location>
        <begin position="5"/>
        <end position="214"/>
    </location>
</feature>
<reference evidence="3 4" key="1">
    <citation type="journal article" date="2016" name="Nat. Commun.">
        <title>Thousands of microbial genomes shed light on interconnected biogeochemical processes in an aquifer system.</title>
        <authorList>
            <person name="Anantharaman K."/>
            <person name="Brown C.T."/>
            <person name="Hug L.A."/>
            <person name="Sharon I."/>
            <person name="Castelle C.J."/>
            <person name="Probst A.J."/>
            <person name="Thomas B.C."/>
            <person name="Singh A."/>
            <person name="Wilkins M.J."/>
            <person name="Karaoz U."/>
            <person name="Brodie E.L."/>
            <person name="Williams K.H."/>
            <person name="Hubbard S.S."/>
            <person name="Banfield J.F."/>
        </authorList>
    </citation>
    <scope>NUCLEOTIDE SEQUENCE [LARGE SCALE GENOMIC DNA]</scope>
</reference>
<feature type="transmembrane region" description="Helical" evidence="1">
    <location>
        <begin position="203"/>
        <end position="221"/>
    </location>
</feature>
<sequence>MPLLAALALGLITAVSPCPLATNIAAVAYISKSIENRRQTALSGILYTAGRVFTYVILGLGLVYLGINVVNVSGFLRNSSVYYLGPLLILVALVMLDVIKLHIFRGGLASRLGQRLSGKGLLGSFLLGALFALSFCPYSAILFFGMLIPLAISVPGGGIYLTATYAVGTGLPVLVIALLIAFGVEQWAKHVEKVQKFERYMRIFAALVFMGVGIYYVVILIKTVI</sequence>
<protein>
    <recommendedName>
        <fullName evidence="2">Urease accessory protein UreH-like transmembrane domain-containing protein</fullName>
    </recommendedName>
</protein>
<dbReference type="STRING" id="1797197.A2Y75_10560"/>
<dbReference type="Proteomes" id="UP000177876">
    <property type="component" value="Unassembled WGS sequence"/>
</dbReference>
<evidence type="ECO:0000256" key="1">
    <source>
        <dbReference type="SAM" id="Phobius"/>
    </source>
</evidence>
<evidence type="ECO:0000313" key="3">
    <source>
        <dbReference type="EMBL" id="OFW58749.1"/>
    </source>
</evidence>
<gene>
    <name evidence="3" type="ORF">A2Y75_10560</name>
</gene>
<organism evidence="3 4">
    <name type="scientific">Candidatus Solincola sediminis</name>
    <dbReference type="NCBI Taxonomy" id="1797199"/>
    <lineage>
        <taxon>Bacteria</taxon>
        <taxon>Bacillati</taxon>
        <taxon>Actinomycetota</taxon>
        <taxon>Candidatus Geothermincolia</taxon>
        <taxon>Candidatus Geothermincolales</taxon>
        <taxon>Candidatus Geothermincolaceae</taxon>
        <taxon>Candidatus Solincola</taxon>
    </lineage>
</organism>
<proteinExistence type="predicted"/>
<keyword evidence="1" id="KW-1133">Transmembrane helix</keyword>
<feature type="transmembrane region" description="Helical" evidence="1">
    <location>
        <begin position="125"/>
        <end position="152"/>
    </location>
</feature>
<name>A0A1F2WPH1_9ACTN</name>
<evidence type="ECO:0000313" key="4">
    <source>
        <dbReference type="Proteomes" id="UP000177876"/>
    </source>
</evidence>
<dbReference type="InterPro" id="IPR039447">
    <property type="entry name" value="UreH-like_TM_dom"/>
</dbReference>